<protein>
    <submittedName>
        <fullName evidence="1">Uncharacterized protein</fullName>
    </submittedName>
</protein>
<organism evidence="1 2">
    <name type="scientific">Klebsiella oxytoca</name>
    <dbReference type="NCBI Taxonomy" id="571"/>
    <lineage>
        <taxon>Bacteria</taxon>
        <taxon>Pseudomonadati</taxon>
        <taxon>Pseudomonadota</taxon>
        <taxon>Gammaproteobacteria</taxon>
        <taxon>Enterobacterales</taxon>
        <taxon>Enterobacteriaceae</taxon>
        <taxon>Klebsiella/Raoultella group</taxon>
        <taxon>Klebsiella</taxon>
    </lineage>
</organism>
<evidence type="ECO:0000313" key="1">
    <source>
        <dbReference type="EMBL" id="HAT1683817.1"/>
    </source>
</evidence>
<gene>
    <name evidence="1" type="ORF">I8Y21_004574</name>
</gene>
<comment type="caution">
    <text evidence="1">The sequence shown here is derived from an EMBL/GenBank/DDBJ whole genome shotgun (WGS) entry which is preliminary data.</text>
</comment>
<dbReference type="EMBL" id="DACSEO010000075">
    <property type="protein sequence ID" value="HAT1683817.1"/>
    <property type="molecule type" value="Genomic_DNA"/>
</dbReference>
<reference evidence="1" key="2">
    <citation type="submission" date="2020-11" db="EMBL/GenBank/DDBJ databases">
        <authorList>
            <consortium name="NCBI Pathogen Detection Project"/>
        </authorList>
    </citation>
    <scope>NUCLEOTIDE SEQUENCE</scope>
    <source>
        <strain evidence="1">R404</strain>
    </source>
</reference>
<proteinExistence type="predicted"/>
<name>A0AAN5LCE9_KLEOX</name>
<dbReference type="AlphaFoldDB" id="A0AAN5LCE9"/>
<evidence type="ECO:0000313" key="2">
    <source>
        <dbReference type="Proteomes" id="UP000856143"/>
    </source>
</evidence>
<sequence>MRKHTADQVNGFLRGYNFDNEESPGMEKTHFDVMRCGIVSIWKTLFYSKDMDDRKDLKELDWMVKQLEDGIVPKPARITEGQS</sequence>
<reference evidence="1" key="1">
    <citation type="journal article" date="2018" name="Genome Biol.">
        <title>SKESA: strategic k-mer extension for scrupulous assemblies.</title>
        <authorList>
            <person name="Souvorov A."/>
            <person name="Agarwala R."/>
            <person name="Lipman D.J."/>
        </authorList>
    </citation>
    <scope>NUCLEOTIDE SEQUENCE</scope>
    <source>
        <strain evidence="1">R404</strain>
    </source>
</reference>
<accession>A0AAN5LCE9</accession>
<dbReference type="Proteomes" id="UP000856143">
    <property type="component" value="Unassembled WGS sequence"/>
</dbReference>